<evidence type="ECO:0000313" key="1">
    <source>
        <dbReference type="EMBL" id="KAK8940847.1"/>
    </source>
</evidence>
<accession>A0AAP0G6I7</accession>
<dbReference type="Proteomes" id="UP001418222">
    <property type="component" value="Unassembled WGS sequence"/>
</dbReference>
<dbReference type="EMBL" id="JBBWWQ010000008">
    <property type="protein sequence ID" value="KAK8940847.1"/>
    <property type="molecule type" value="Genomic_DNA"/>
</dbReference>
<proteinExistence type="predicted"/>
<organism evidence="1 2">
    <name type="scientific">Platanthera zijinensis</name>
    <dbReference type="NCBI Taxonomy" id="2320716"/>
    <lineage>
        <taxon>Eukaryota</taxon>
        <taxon>Viridiplantae</taxon>
        <taxon>Streptophyta</taxon>
        <taxon>Embryophyta</taxon>
        <taxon>Tracheophyta</taxon>
        <taxon>Spermatophyta</taxon>
        <taxon>Magnoliopsida</taxon>
        <taxon>Liliopsida</taxon>
        <taxon>Asparagales</taxon>
        <taxon>Orchidaceae</taxon>
        <taxon>Orchidoideae</taxon>
        <taxon>Orchideae</taxon>
        <taxon>Orchidinae</taxon>
        <taxon>Platanthera</taxon>
    </lineage>
</organism>
<sequence length="90" mass="10292">MAPRIVTLQNLKLLFELQKKVDELHEPNVGSVVSLANICMKPLIDDCSTLSVLRVYVHDLLFSQILLLMLQKNIYKLIIDLINGQKSKME</sequence>
<protein>
    <submittedName>
        <fullName evidence="1">Uncharacterized protein</fullName>
    </submittedName>
</protein>
<dbReference type="AlphaFoldDB" id="A0AAP0G6I7"/>
<gene>
    <name evidence="1" type="ORF">KSP39_PZI010401</name>
</gene>
<reference evidence="1 2" key="1">
    <citation type="journal article" date="2022" name="Nat. Plants">
        <title>Genomes of leafy and leafless Platanthera orchids illuminate the evolution of mycoheterotrophy.</title>
        <authorList>
            <person name="Li M.H."/>
            <person name="Liu K.W."/>
            <person name="Li Z."/>
            <person name="Lu H.C."/>
            <person name="Ye Q.L."/>
            <person name="Zhang D."/>
            <person name="Wang J.Y."/>
            <person name="Li Y.F."/>
            <person name="Zhong Z.M."/>
            <person name="Liu X."/>
            <person name="Yu X."/>
            <person name="Liu D.K."/>
            <person name="Tu X.D."/>
            <person name="Liu B."/>
            <person name="Hao Y."/>
            <person name="Liao X.Y."/>
            <person name="Jiang Y.T."/>
            <person name="Sun W.H."/>
            <person name="Chen J."/>
            <person name="Chen Y.Q."/>
            <person name="Ai Y."/>
            <person name="Zhai J.W."/>
            <person name="Wu S.S."/>
            <person name="Zhou Z."/>
            <person name="Hsiao Y.Y."/>
            <person name="Wu W.L."/>
            <person name="Chen Y.Y."/>
            <person name="Lin Y.F."/>
            <person name="Hsu J.L."/>
            <person name="Li C.Y."/>
            <person name="Wang Z.W."/>
            <person name="Zhao X."/>
            <person name="Zhong W.Y."/>
            <person name="Ma X.K."/>
            <person name="Ma L."/>
            <person name="Huang J."/>
            <person name="Chen G.Z."/>
            <person name="Huang M.Z."/>
            <person name="Huang L."/>
            <person name="Peng D.H."/>
            <person name="Luo Y.B."/>
            <person name="Zou S.Q."/>
            <person name="Chen S.P."/>
            <person name="Lan S."/>
            <person name="Tsai W.C."/>
            <person name="Van de Peer Y."/>
            <person name="Liu Z.J."/>
        </authorList>
    </citation>
    <scope>NUCLEOTIDE SEQUENCE [LARGE SCALE GENOMIC DNA]</scope>
    <source>
        <strain evidence="1">Lor287</strain>
    </source>
</reference>
<evidence type="ECO:0000313" key="2">
    <source>
        <dbReference type="Proteomes" id="UP001418222"/>
    </source>
</evidence>
<keyword evidence="2" id="KW-1185">Reference proteome</keyword>
<comment type="caution">
    <text evidence="1">The sequence shown here is derived from an EMBL/GenBank/DDBJ whole genome shotgun (WGS) entry which is preliminary data.</text>
</comment>
<name>A0AAP0G6I7_9ASPA</name>